<evidence type="ECO:0008006" key="3">
    <source>
        <dbReference type="Google" id="ProtNLM"/>
    </source>
</evidence>
<name>A0A6J4K589_9BACT</name>
<keyword evidence="1" id="KW-0732">Signal</keyword>
<sequence length="187" mass="19527">MTRRLLLACALIGAALCAAPPAHAQSGAVGASAVVVFPPLTGTGVRGLQFGRVIPSAGSVTVRPSSALAGEWRLTSMRGRKWVDITFILPAALQGPGGATLPLSFNGNFAALCEIDDATQICQTASYFEWNPVTTPTYRDTPERYKPGRPRYSDDSYSIYIGGIATPAPAQPAGQYTGAVGITIVTN</sequence>
<feature type="chain" id="PRO_5026772442" description="Secreted protein" evidence="1">
    <location>
        <begin position="25"/>
        <end position="187"/>
    </location>
</feature>
<feature type="signal peptide" evidence="1">
    <location>
        <begin position="1"/>
        <end position="24"/>
    </location>
</feature>
<evidence type="ECO:0000256" key="1">
    <source>
        <dbReference type="SAM" id="SignalP"/>
    </source>
</evidence>
<protein>
    <recommendedName>
        <fullName evidence="3">Secreted protein</fullName>
    </recommendedName>
</protein>
<organism evidence="2">
    <name type="scientific">uncultured Gemmatimonadota bacterium</name>
    <dbReference type="NCBI Taxonomy" id="203437"/>
    <lineage>
        <taxon>Bacteria</taxon>
        <taxon>Pseudomonadati</taxon>
        <taxon>Gemmatimonadota</taxon>
        <taxon>environmental samples</taxon>
    </lineage>
</organism>
<proteinExistence type="predicted"/>
<dbReference type="AlphaFoldDB" id="A0A6J4K589"/>
<gene>
    <name evidence="2" type="ORF">AVDCRST_MAG68-271</name>
</gene>
<accession>A0A6J4K589</accession>
<evidence type="ECO:0000313" key="2">
    <source>
        <dbReference type="EMBL" id="CAA9295829.1"/>
    </source>
</evidence>
<reference evidence="2" key="1">
    <citation type="submission" date="2020-02" db="EMBL/GenBank/DDBJ databases">
        <authorList>
            <person name="Meier V. D."/>
        </authorList>
    </citation>
    <scope>NUCLEOTIDE SEQUENCE</scope>
    <source>
        <strain evidence="2">AVDCRST_MAG68</strain>
    </source>
</reference>
<dbReference type="EMBL" id="CADCTW010000002">
    <property type="protein sequence ID" value="CAA9295829.1"/>
    <property type="molecule type" value="Genomic_DNA"/>
</dbReference>